<evidence type="ECO:0000256" key="3">
    <source>
        <dbReference type="ARBA" id="ARBA00022748"/>
    </source>
</evidence>
<feature type="domain" description="Cytochrome c-type biogenesis protein H TPR" evidence="8">
    <location>
        <begin position="131"/>
        <end position="265"/>
    </location>
</feature>
<evidence type="ECO:0000256" key="5">
    <source>
        <dbReference type="PROSITE-ProRule" id="PRU00339"/>
    </source>
</evidence>
<keyword evidence="2" id="KW-0677">Repeat</keyword>
<evidence type="ECO:0000313" key="10">
    <source>
        <dbReference type="Proteomes" id="UP000031572"/>
    </source>
</evidence>
<organism evidence="9 10">
    <name type="scientific">Noviherbaspirillum autotrophicum</name>
    <dbReference type="NCBI Taxonomy" id="709839"/>
    <lineage>
        <taxon>Bacteria</taxon>
        <taxon>Pseudomonadati</taxon>
        <taxon>Pseudomonadota</taxon>
        <taxon>Betaproteobacteria</taxon>
        <taxon>Burkholderiales</taxon>
        <taxon>Oxalobacteraceae</taxon>
        <taxon>Noviherbaspirillum</taxon>
    </lineage>
</organism>
<sequence>MTGFLIGAALLTATALLFVLPPLLRKGRGEVADVRRDELNLSVLRDQLRELEIDLADGMIEQHAYESARRELERRVAEEVRPQAAPAGSSAEKRWAPWVIAVALPALAISLYMFLGTPAGIDPVQAAAASAENSHEITPQQIEGMVARLAERLKTEPDDVEGWNMLARSYNALGRFDESSKAFGHLVKLVPNDANLFADYADVLAMARNKSLQGEPEKLIDRALAIEPNNVKALALSGSAAFERRDYAAAVTRWQKILALVPAESDIGRSIASSISEAQGLMGLAPAATAPASKAKAAGGGATLEGVVELDPALRAQASDTDTVFIFARAAQGAQEGKRPPLAVLRKQVKDLPASFVLDDGMGMTPAAKLSDFPKVVVSARISRTGNATPSAGDLEGATGPVQPGTKNLTVRIVKRVE</sequence>
<dbReference type="AlphaFoldDB" id="A0A0C2BR06"/>
<reference evidence="9 10" key="1">
    <citation type="submission" date="2014-12" db="EMBL/GenBank/DDBJ databases">
        <title>Denitrispirillum autotrophicum gen. nov., sp. nov., Denitrifying, Facultatively Autotrophic Bacteria Isolated from Rice Paddy Soil.</title>
        <authorList>
            <person name="Ishii S."/>
            <person name="Ashida N."/>
            <person name="Ohno H."/>
            <person name="Otsuka S."/>
            <person name="Yokota A."/>
            <person name="Senoo K."/>
        </authorList>
    </citation>
    <scope>NUCLEOTIDE SEQUENCE [LARGE SCALE GENOMIC DNA]</scope>
    <source>
        <strain evidence="9 10">TSA66</strain>
    </source>
</reference>
<protein>
    <submittedName>
        <fullName evidence="9">Uncharacterized protein</fullName>
    </submittedName>
</protein>
<dbReference type="Pfam" id="PF23914">
    <property type="entry name" value="TPR_CcmH_CycH"/>
    <property type="match status" value="1"/>
</dbReference>
<keyword evidence="6" id="KW-1133">Transmembrane helix</keyword>
<evidence type="ECO:0000256" key="4">
    <source>
        <dbReference type="ARBA" id="ARBA00022803"/>
    </source>
</evidence>
<evidence type="ECO:0000259" key="8">
    <source>
        <dbReference type="Pfam" id="PF23914"/>
    </source>
</evidence>
<evidence type="ECO:0000259" key="7">
    <source>
        <dbReference type="Pfam" id="PF23892"/>
    </source>
</evidence>
<dbReference type="RefSeq" id="WP_040041179.1">
    <property type="nucleotide sequence ID" value="NZ_JWJG01000028.1"/>
</dbReference>
<evidence type="ECO:0000313" key="9">
    <source>
        <dbReference type="EMBL" id="KIF82504.1"/>
    </source>
</evidence>
<dbReference type="PROSITE" id="PS50005">
    <property type="entry name" value="TPR"/>
    <property type="match status" value="1"/>
</dbReference>
<dbReference type="OrthoDB" id="9776053at2"/>
<evidence type="ECO:0000256" key="6">
    <source>
        <dbReference type="SAM" id="Phobius"/>
    </source>
</evidence>
<dbReference type="NCBIfam" id="TIGR03142">
    <property type="entry name" value="cytochro_ccmI"/>
    <property type="match status" value="1"/>
</dbReference>
<dbReference type="InterPro" id="IPR019734">
    <property type="entry name" value="TPR_rpt"/>
</dbReference>
<keyword evidence="10" id="KW-1185">Reference proteome</keyword>
<dbReference type="SUPFAM" id="SSF48452">
    <property type="entry name" value="TPR-like"/>
    <property type="match status" value="1"/>
</dbReference>
<dbReference type="InterPro" id="IPR051263">
    <property type="entry name" value="C-type_cytochrome_biogenesis"/>
</dbReference>
<feature type="repeat" description="TPR" evidence="5">
    <location>
        <begin position="160"/>
        <end position="193"/>
    </location>
</feature>
<keyword evidence="3" id="KW-0201">Cytochrome c-type biogenesis</keyword>
<dbReference type="InterPro" id="IPR056413">
    <property type="entry name" value="TPR_CcmH_CycH"/>
</dbReference>
<dbReference type="GO" id="GO:0030313">
    <property type="term" value="C:cell envelope"/>
    <property type="evidence" value="ECO:0007669"/>
    <property type="project" value="UniProtKB-SubCell"/>
</dbReference>
<dbReference type="PANTHER" id="PTHR47870:SF4">
    <property type="entry name" value="CYTOCHROME C-TYPE BIOGENESIS PROTEIN CYCH"/>
    <property type="match status" value="1"/>
</dbReference>
<dbReference type="InterPro" id="IPR017560">
    <property type="entry name" value="Cyt_c_biogenesis_CcmI"/>
</dbReference>
<keyword evidence="4 5" id="KW-0802">TPR repeat</keyword>
<dbReference type="Gene3D" id="1.25.40.10">
    <property type="entry name" value="Tetratricopeptide repeat domain"/>
    <property type="match status" value="1"/>
</dbReference>
<evidence type="ECO:0000256" key="2">
    <source>
        <dbReference type="ARBA" id="ARBA00022737"/>
    </source>
</evidence>
<comment type="caution">
    <text evidence="9">The sequence shown here is derived from an EMBL/GenBank/DDBJ whole genome shotgun (WGS) entry which is preliminary data.</text>
</comment>
<gene>
    <name evidence="9" type="ORF">TSA66_19480</name>
</gene>
<dbReference type="EMBL" id="JWJG01000028">
    <property type="protein sequence ID" value="KIF82504.1"/>
    <property type="molecule type" value="Genomic_DNA"/>
</dbReference>
<dbReference type="Pfam" id="PF23892">
    <property type="entry name" value="Ig_CycH"/>
    <property type="match status" value="1"/>
</dbReference>
<proteinExistence type="predicted"/>
<dbReference type="Proteomes" id="UP000031572">
    <property type="component" value="Unassembled WGS sequence"/>
</dbReference>
<dbReference type="GO" id="GO:0017004">
    <property type="term" value="P:cytochrome complex assembly"/>
    <property type="evidence" value="ECO:0007669"/>
    <property type="project" value="UniProtKB-KW"/>
</dbReference>
<dbReference type="GO" id="GO:0005886">
    <property type="term" value="C:plasma membrane"/>
    <property type="evidence" value="ECO:0007669"/>
    <property type="project" value="TreeGrafter"/>
</dbReference>
<keyword evidence="6" id="KW-0472">Membrane</keyword>
<name>A0A0C2BR06_9BURK</name>
<accession>A0A0C2BR06</accession>
<dbReference type="PANTHER" id="PTHR47870">
    <property type="entry name" value="CYTOCHROME C-TYPE BIOGENESIS PROTEIN CCMH"/>
    <property type="match status" value="1"/>
</dbReference>
<feature type="domain" description="Cytochrome c-type biogenesis protein H Ig-like" evidence="7">
    <location>
        <begin position="307"/>
        <end position="411"/>
    </location>
</feature>
<keyword evidence="6" id="KW-0812">Transmembrane</keyword>
<feature type="transmembrane region" description="Helical" evidence="6">
    <location>
        <begin position="95"/>
        <end position="115"/>
    </location>
</feature>
<dbReference type="STRING" id="709839.TSA66_19480"/>
<dbReference type="InterPro" id="IPR056412">
    <property type="entry name" value="Ig_CycH"/>
</dbReference>
<comment type="subcellular location">
    <subcellularLocation>
        <location evidence="1">Cell envelope</location>
    </subcellularLocation>
</comment>
<dbReference type="SMART" id="SM00028">
    <property type="entry name" value="TPR"/>
    <property type="match status" value="2"/>
</dbReference>
<dbReference type="InterPro" id="IPR011990">
    <property type="entry name" value="TPR-like_helical_dom_sf"/>
</dbReference>
<evidence type="ECO:0000256" key="1">
    <source>
        <dbReference type="ARBA" id="ARBA00004196"/>
    </source>
</evidence>